<dbReference type="PANTHER" id="PTHR30399">
    <property type="entry name" value="UNCHARACTERIZED PROTEIN YGJP"/>
    <property type="match status" value="1"/>
</dbReference>
<protein>
    <submittedName>
        <fullName evidence="2">M48 family metallopeptidase</fullName>
    </submittedName>
</protein>
<dbReference type="Gene3D" id="3.30.2010.10">
    <property type="entry name" value="Metalloproteases ('zincins'), catalytic domain"/>
    <property type="match status" value="1"/>
</dbReference>
<dbReference type="PANTHER" id="PTHR30399:SF1">
    <property type="entry name" value="UTP PYROPHOSPHATASE"/>
    <property type="match status" value="1"/>
</dbReference>
<reference evidence="2" key="2">
    <citation type="submission" date="2021-04" db="EMBL/GenBank/DDBJ databases">
        <authorList>
            <person name="Gilroy R."/>
        </authorList>
    </citation>
    <scope>NUCLEOTIDE SEQUENCE</scope>
    <source>
        <strain evidence="2">2239</strain>
    </source>
</reference>
<feature type="domain" description="YgjP-like metallopeptidase" evidence="1">
    <location>
        <begin position="113"/>
        <end position="203"/>
    </location>
</feature>
<dbReference type="InterPro" id="IPR053136">
    <property type="entry name" value="UTP_pyrophosphatase-like"/>
</dbReference>
<dbReference type="Proteomes" id="UP000824193">
    <property type="component" value="Unassembled WGS sequence"/>
</dbReference>
<organism evidence="2 3">
    <name type="scientific">Candidatus Allofournierella pullicola</name>
    <dbReference type="NCBI Taxonomy" id="2838596"/>
    <lineage>
        <taxon>Bacteria</taxon>
        <taxon>Bacillati</taxon>
        <taxon>Bacillota</taxon>
        <taxon>Clostridia</taxon>
        <taxon>Eubacteriales</taxon>
        <taxon>Oscillospiraceae</taxon>
        <taxon>Allofournierella</taxon>
    </lineage>
</organism>
<dbReference type="AlphaFoldDB" id="A0A9D1V4X6"/>
<proteinExistence type="predicted"/>
<evidence type="ECO:0000313" key="3">
    <source>
        <dbReference type="Proteomes" id="UP000824193"/>
    </source>
</evidence>
<name>A0A9D1V4X6_9FIRM</name>
<dbReference type="CDD" id="cd07344">
    <property type="entry name" value="M48_yhfN_like"/>
    <property type="match status" value="1"/>
</dbReference>
<dbReference type="EMBL" id="DXFW01000023">
    <property type="protein sequence ID" value="HIX06061.1"/>
    <property type="molecule type" value="Genomic_DNA"/>
</dbReference>
<gene>
    <name evidence="2" type="ORF">H9865_08185</name>
</gene>
<evidence type="ECO:0000259" key="1">
    <source>
        <dbReference type="Pfam" id="PF01863"/>
    </source>
</evidence>
<dbReference type="InterPro" id="IPR002725">
    <property type="entry name" value="YgjP-like_metallopeptidase"/>
</dbReference>
<evidence type="ECO:0000313" key="2">
    <source>
        <dbReference type="EMBL" id="HIX06061.1"/>
    </source>
</evidence>
<sequence>MNAHNVLSGPLRGTKRGVNAAVERTELRRAGGVEYTLTRKRVKNLNLRLAPDGSVRASAPLRASGAAVDAFVAAHAGWVQKALARQQAAEAARAALPTPTAAECLPLFEAVSERVFPRFEKVLGGKKPVLKVRDMRTRWGSCHPAKRQITLAARLALQPPQAIEYVVVHEYCHFVHPDHQAGFWALVESLLPDYKARRALLRNGR</sequence>
<reference evidence="2" key="1">
    <citation type="journal article" date="2021" name="PeerJ">
        <title>Extensive microbial diversity within the chicken gut microbiome revealed by metagenomics and culture.</title>
        <authorList>
            <person name="Gilroy R."/>
            <person name="Ravi A."/>
            <person name="Getino M."/>
            <person name="Pursley I."/>
            <person name="Horton D.L."/>
            <person name="Alikhan N.F."/>
            <person name="Baker D."/>
            <person name="Gharbi K."/>
            <person name="Hall N."/>
            <person name="Watson M."/>
            <person name="Adriaenssens E.M."/>
            <person name="Foster-Nyarko E."/>
            <person name="Jarju S."/>
            <person name="Secka A."/>
            <person name="Antonio M."/>
            <person name="Oren A."/>
            <person name="Chaudhuri R.R."/>
            <person name="La Ragione R."/>
            <person name="Hildebrand F."/>
            <person name="Pallen M.J."/>
        </authorList>
    </citation>
    <scope>NUCLEOTIDE SEQUENCE</scope>
    <source>
        <strain evidence="2">2239</strain>
    </source>
</reference>
<dbReference type="Pfam" id="PF01863">
    <property type="entry name" value="YgjP-like"/>
    <property type="match status" value="2"/>
</dbReference>
<feature type="domain" description="YgjP-like metallopeptidase" evidence="1">
    <location>
        <begin position="43"/>
        <end position="93"/>
    </location>
</feature>
<comment type="caution">
    <text evidence="2">The sequence shown here is derived from an EMBL/GenBank/DDBJ whole genome shotgun (WGS) entry which is preliminary data.</text>
</comment>
<accession>A0A9D1V4X6</accession>